<dbReference type="Gene3D" id="2.40.160.10">
    <property type="entry name" value="Porin"/>
    <property type="match status" value="1"/>
</dbReference>
<evidence type="ECO:0000313" key="2">
    <source>
        <dbReference type="Proteomes" id="UP000308181"/>
    </source>
</evidence>
<proteinExistence type="predicted"/>
<organism evidence="1 2">
    <name type="scientific">Pedobacter cryophilus</name>
    <dbReference type="NCBI Taxonomy" id="2571271"/>
    <lineage>
        <taxon>Bacteria</taxon>
        <taxon>Pseudomonadati</taxon>
        <taxon>Bacteroidota</taxon>
        <taxon>Sphingobacteriia</taxon>
        <taxon>Sphingobacteriales</taxon>
        <taxon>Sphingobacteriaceae</taxon>
        <taxon>Pedobacter</taxon>
    </lineage>
</organism>
<dbReference type="OrthoDB" id="9807854at2"/>
<keyword evidence="2" id="KW-1185">Reference proteome</keyword>
<protein>
    <submittedName>
        <fullName evidence="1">Porin</fullName>
    </submittedName>
</protein>
<dbReference type="InterPro" id="IPR010870">
    <property type="entry name" value="Porin_O/P"/>
</dbReference>
<sequence length="406" mass="46728">MNFFSKTIITLLVVLMSFFSVKGQITLQKADSTTKKSNWYDNLSLRGYAQFRYNRLLETNDKLKCEQCDRSWGENGGLFLRRVRLVFFGQISKRVYFYIQPDFASSASTTSLNFGQLRDAYFDIGFDDDNEFRIRLGQSKIPYGFENMQSSQNRLTLDRNDALNSAVANERDLGAFFYWEPKATRALFSELVKIGLKGSGDYGVFAFGVFNGQTANKPELNNKLHIVSRLSYPFQIKNQIIEPGIQAYTGKFVVAKDQLSPGVKTVSDLNYTDQRVAASLIVYPKPFGVEAEYNIGRGPEFNKLTDSIEVQKLSGGYVLLNYMIKHKSQFYYPFVKYQYYDGGKKHERDARSYTVKELEIGLEWQPVKSFELVAMYTISNRRFEDFSLKNNRQAGQLLRLQAQVNF</sequence>
<dbReference type="EMBL" id="SWBP01000002">
    <property type="protein sequence ID" value="TKB98930.1"/>
    <property type="molecule type" value="Genomic_DNA"/>
</dbReference>
<dbReference type="SUPFAM" id="SSF56935">
    <property type="entry name" value="Porins"/>
    <property type="match status" value="1"/>
</dbReference>
<dbReference type="Proteomes" id="UP000308181">
    <property type="component" value="Unassembled WGS sequence"/>
</dbReference>
<evidence type="ECO:0000313" key="1">
    <source>
        <dbReference type="EMBL" id="TKB98930.1"/>
    </source>
</evidence>
<reference evidence="1 2" key="1">
    <citation type="submission" date="2019-04" db="EMBL/GenBank/DDBJ databases">
        <title>Pedobacter sp. AR-3-17 sp. nov., isolated from Arctic soil.</title>
        <authorList>
            <person name="Dahal R.H."/>
            <person name="Kim D.-U."/>
        </authorList>
    </citation>
    <scope>NUCLEOTIDE SEQUENCE [LARGE SCALE GENOMIC DNA]</scope>
    <source>
        <strain evidence="1 2">AR-3-17</strain>
    </source>
</reference>
<dbReference type="InterPro" id="IPR023614">
    <property type="entry name" value="Porin_dom_sf"/>
</dbReference>
<dbReference type="RefSeq" id="WP_136825743.1">
    <property type="nucleotide sequence ID" value="NZ_SWBP01000002.1"/>
</dbReference>
<accession>A0A4U1C6D6</accession>
<dbReference type="Pfam" id="PF07396">
    <property type="entry name" value="Porin_O_P"/>
    <property type="match status" value="1"/>
</dbReference>
<gene>
    <name evidence="1" type="ORF">FA046_07390</name>
</gene>
<dbReference type="AlphaFoldDB" id="A0A4U1C6D6"/>
<name>A0A4U1C6D6_9SPHI</name>
<comment type="caution">
    <text evidence="1">The sequence shown here is derived from an EMBL/GenBank/DDBJ whole genome shotgun (WGS) entry which is preliminary data.</text>
</comment>